<name>A0A967B732_9MICO</name>
<protein>
    <submittedName>
        <fullName evidence="5">MarR family transcriptional regulator</fullName>
    </submittedName>
</protein>
<dbReference type="PANTHER" id="PTHR33164:SF94">
    <property type="entry name" value="TRANSCRIPTIONAL REGULATORY PROTEIN-RELATED"/>
    <property type="match status" value="1"/>
</dbReference>
<evidence type="ECO:0000256" key="2">
    <source>
        <dbReference type="ARBA" id="ARBA00023125"/>
    </source>
</evidence>
<organism evidence="5 6">
    <name type="scientific">Metallococcus carri</name>
    <dbReference type="NCBI Taxonomy" id="1656884"/>
    <lineage>
        <taxon>Bacteria</taxon>
        <taxon>Bacillati</taxon>
        <taxon>Actinomycetota</taxon>
        <taxon>Actinomycetes</taxon>
        <taxon>Micrococcales</taxon>
        <taxon>Dermacoccaceae</taxon>
        <taxon>Metallococcus</taxon>
    </lineage>
</organism>
<evidence type="ECO:0000256" key="3">
    <source>
        <dbReference type="ARBA" id="ARBA00023163"/>
    </source>
</evidence>
<dbReference type="SMART" id="SM00347">
    <property type="entry name" value="HTH_MARR"/>
    <property type="match status" value="1"/>
</dbReference>
<dbReference type="PANTHER" id="PTHR33164">
    <property type="entry name" value="TRANSCRIPTIONAL REGULATOR, MARR FAMILY"/>
    <property type="match status" value="1"/>
</dbReference>
<dbReference type="Gene3D" id="1.10.10.10">
    <property type="entry name" value="Winged helix-like DNA-binding domain superfamily/Winged helix DNA-binding domain"/>
    <property type="match status" value="1"/>
</dbReference>
<dbReference type="SUPFAM" id="SSF46785">
    <property type="entry name" value="Winged helix' DNA-binding domain"/>
    <property type="match status" value="1"/>
</dbReference>
<dbReference type="GO" id="GO:0003700">
    <property type="term" value="F:DNA-binding transcription factor activity"/>
    <property type="evidence" value="ECO:0007669"/>
    <property type="project" value="InterPro"/>
</dbReference>
<evidence type="ECO:0000313" key="5">
    <source>
        <dbReference type="EMBL" id="NHN56772.1"/>
    </source>
</evidence>
<keyword evidence="1" id="KW-0805">Transcription regulation</keyword>
<feature type="domain" description="HTH marR-type" evidence="4">
    <location>
        <begin position="12"/>
        <end position="146"/>
    </location>
</feature>
<keyword evidence="2" id="KW-0238">DNA-binding</keyword>
<reference evidence="5" key="1">
    <citation type="submission" date="2020-03" db="EMBL/GenBank/DDBJ databases">
        <title>Draft sequencing of Calidifontibacter sp. DB0510.</title>
        <authorList>
            <person name="Kim D.-U."/>
        </authorList>
    </citation>
    <scope>NUCLEOTIDE SEQUENCE</scope>
    <source>
        <strain evidence="5">DB0510</strain>
    </source>
</reference>
<dbReference type="PRINTS" id="PR00598">
    <property type="entry name" value="HTHMARR"/>
</dbReference>
<dbReference type="Pfam" id="PF01047">
    <property type="entry name" value="MarR"/>
    <property type="match status" value="1"/>
</dbReference>
<keyword evidence="6" id="KW-1185">Reference proteome</keyword>
<dbReference type="PROSITE" id="PS01117">
    <property type="entry name" value="HTH_MARR_1"/>
    <property type="match status" value="1"/>
</dbReference>
<dbReference type="PROSITE" id="PS50995">
    <property type="entry name" value="HTH_MARR_2"/>
    <property type="match status" value="1"/>
</dbReference>
<comment type="caution">
    <text evidence="5">The sequence shown here is derived from an EMBL/GenBank/DDBJ whole genome shotgun (WGS) entry which is preliminary data.</text>
</comment>
<dbReference type="InterPro" id="IPR036388">
    <property type="entry name" value="WH-like_DNA-bd_sf"/>
</dbReference>
<evidence type="ECO:0000313" key="6">
    <source>
        <dbReference type="Proteomes" id="UP000744769"/>
    </source>
</evidence>
<dbReference type="InterPro" id="IPR036390">
    <property type="entry name" value="WH_DNA-bd_sf"/>
</dbReference>
<sequence length="159" mass="17286">MSEQEVHHRSEADELVTALLTASRVLVGVSARSLAGVADTLTVTQFRCLVVLSNTGTVRLNQLADALGVNASTALRTVDRLIAQDLVDRKENPANRREVLITLTPTGAAVVHDVTERRRADIGGIVRRMPVTRRRELIRALRTFSDAAGEPEAAPSTPW</sequence>
<dbReference type="RefSeq" id="WP_166197434.1">
    <property type="nucleotide sequence ID" value="NZ_JAAOIV010000010.1"/>
</dbReference>
<dbReference type="AlphaFoldDB" id="A0A967B732"/>
<evidence type="ECO:0000256" key="1">
    <source>
        <dbReference type="ARBA" id="ARBA00023015"/>
    </source>
</evidence>
<proteinExistence type="predicted"/>
<evidence type="ECO:0000259" key="4">
    <source>
        <dbReference type="PROSITE" id="PS50995"/>
    </source>
</evidence>
<dbReference type="Proteomes" id="UP000744769">
    <property type="component" value="Unassembled WGS sequence"/>
</dbReference>
<dbReference type="EMBL" id="JAAOIV010000010">
    <property type="protein sequence ID" value="NHN56772.1"/>
    <property type="molecule type" value="Genomic_DNA"/>
</dbReference>
<keyword evidence="3" id="KW-0804">Transcription</keyword>
<dbReference type="InterPro" id="IPR000835">
    <property type="entry name" value="HTH_MarR-typ"/>
</dbReference>
<dbReference type="InterPro" id="IPR023187">
    <property type="entry name" value="Tscrpt_reg_MarR-type_CS"/>
</dbReference>
<dbReference type="GO" id="GO:0003677">
    <property type="term" value="F:DNA binding"/>
    <property type="evidence" value="ECO:0007669"/>
    <property type="project" value="UniProtKB-KW"/>
</dbReference>
<gene>
    <name evidence="5" type="ORF">G9U51_13400</name>
</gene>
<accession>A0A967B732</accession>
<dbReference type="GO" id="GO:0006950">
    <property type="term" value="P:response to stress"/>
    <property type="evidence" value="ECO:0007669"/>
    <property type="project" value="TreeGrafter"/>
</dbReference>
<dbReference type="InterPro" id="IPR039422">
    <property type="entry name" value="MarR/SlyA-like"/>
</dbReference>